<sequence>MAVATWEDVAVALGRPASDFTPAQQAQITYWLNGIELIIRGRLGPVDALDPDVLKYVETEAAAAKVPPAGVTSDETSISVAVDDGNVTRRWEKKPASAADITDEWWELLAPRRESGAFSTRPGFGASPSSPAPDMHWRP</sequence>
<gene>
    <name evidence="2" type="ORF">F9L07_25310</name>
</gene>
<evidence type="ECO:0000256" key="1">
    <source>
        <dbReference type="SAM" id="MobiDB-lite"/>
    </source>
</evidence>
<comment type="caution">
    <text evidence="2">The sequence shown here is derived from an EMBL/GenBank/DDBJ whole genome shotgun (WGS) entry which is preliminary data.</text>
</comment>
<reference evidence="2 3" key="1">
    <citation type="submission" date="2019-09" db="EMBL/GenBank/DDBJ databases">
        <title>Pimelobacter sp. isolated from Paulinella.</title>
        <authorList>
            <person name="Jeong S.E."/>
        </authorList>
    </citation>
    <scope>NUCLEOTIDE SEQUENCE [LARGE SCALE GENOMIC DNA]</scope>
    <source>
        <strain evidence="2 3">Pch-N</strain>
    </source>
</reference>
<dbReference type="RefSeq" id="WP_151582478.1">
    <property type="nucleotide sequence ID" value="NZ_WBVM01000004.1"/>
</dbReference>
<dbReference type="AlphaFoldDB" id="A0A7J5DT84"/>
<dbReference type="Proteomes" id="UP000449906">
    <property type="component" value="Unassembled WGS sequence"/>
</dbReference>
<accession>A0A7J5DT84</accession>
<evidence type="ECO:0000313" key="2">
    <source>
        <dbReference type="EMBL" id="KAB2807991.1"/>
    </source>
</evidence>
<evidence type="ECO:0000313" key="3">
    <source>
        <dbReference type="Proteomes" id="UP000449906"/>
    </source>
</evidence>
<organism evidence="2 3">
    <name type="scientific">Nocardioides simplex</name>
    <name type="common">Arthrobacter simplex</name>
    <dbReference type="NCBI Taxonomy" id="2045"/>
    <lineage>
        <taxon>Bacteria</taxon>
        <taxon>Bacillati</taxon>
        <taxon>Actinomycetota</taxon>
        <taxon>Actinomycetes</taxon>
        <taxon>Propionibacteriales</taxon>
        <taxon>Nocardioidaceae</taxon>
        <taxon>Pimelobacter</taxon>
    </lineage>
</organism>
<feature type="region of interest" description="Disordered" evidence="1">
    <location>
        <begin position="116"/>
        <end position="139"/>
    </location>
</feature>
<dbReference type="EMBL" id="WBVM01000004">
    <property type="protein sequence ID" value="KAB2807991.1"/>
    <property type="molecule type" value="Genomic_DNA"/>
</dbReference>
<protein>
    <submittedName>
        <fullName evidence="2">Uncharacterized protein</fullName>
    </submittedName>
</protein>
<proteinExistence type="predicted"/>
<name>A0A7J5DT84_NOCSI</name>